<gene>
    <name evidence="1" type="ORF">BDA99DRAFT_531849</name>
</gene>
<evidence type="ECO:0000313" key="1">
    <source>
        <dbReference type="EMBL" id="KAI9276754.1"/>
    </source>
</evidence>
<organism evidence="1 2">
    <name type="scientific">Phascolomyces articulosus</name>
    <dbReference type="NCBI Taxonomy" id="60185"/>
    <lineage>
        <taxon>Eukaryota</taxon>
        <taxon>Fungi</taxon>
        <taxon>Fungi incertae sedis</taxon>
        <taxon>Mucoromycota</taxon>
        <taxon>Mucoromycotina</taxon>
        <taxon>Mucoromycetes</taxon>
        <taxon>Mucorales</taxon>
        <taxon>Lichtheimiaceae</taxon>
        <taxon>Phascolomyces</taxon>
    </lineage>
</organism>
<dbReference type="AlphaFoldDB" id="A0AAD5PJ19"/>
<dbReference type="EMBL" id="JAIXMP010000002">
    <property type="protein sequence ID" value="KAI9276754.1"/>
    <property type="molecule type" value="Genomic_DNA"/>
</dbReference>
<proteinExistence type="predicted"/>
<keyword evidence="2" id="KW-1185">Reference proteome</keyword>
<name>A0AAD5PJ19_9FUNG</name>
<reference evidence="1" key="2">
    <citation type="submission" date="2023-02" db="EMBL/GenBank/DDBJ databases">
        <authorList>
            <consortium name="DOE Joint Genome Institute"/>
            <person name="Mondo S.J."/>
            <person name="Chang Y."/>
            <person name="Wang Y."/>
            <person name="Ahrendt S."/>
            <person name="Andreopoulos W."/>
            <person name="Barry K."/>
            <person name="Beard J."/>
            <person name="Benny G.L."/>
            <person name="Blankenship S."/>
            <person name="Bonito G."/>
            <person name="Cuomo C."/>
            <person name="Desiro A."/>
            <person name="Gervers K.A."/>
            <person name="Hundley H."/>
            <person name="Kuo A."/>
            <person name="LaButti K."/>
            <person name="Lang B.F."/>
            <person name="Lipzen A."/>
            <person name="O'Donnell K."/>
            <person name="Pangilinan J."/>
            <person name="Reynolds N."/>
            <person name="Sandor L."/>
            <person name="Smith M.W."/>
            <person name="Tsang A."/>
            <person name="Grigoriev I.V."/>
            <person name="Stajich J.E."/>
            <person name="Spatafora J.W."/>
        </authorList>
    </citation>
    <scope>NUCLEOTIDE SEQUENCE</scope>
    <source>
        <strain evidence="1">RSA 2281</strain>
    </source>
</reference>
<comment type="caution">
    <text evidence="1">The sequence shown here is derived from an EMBL/GenBank/DDBJ whole genome shotgun (WGS) entry which is preliminary data.</text>
</comment>
<accession>A0AAD5PJ19</accession>
<dbReference type="Proteomes" id="UP001209540">
    <property type="component" value="Unassembled WGS sequence"/>
</dbReference>
<sequence length="153" mass="18088">MWRHCDSNKDKVQDAQYEFYDRNRFSKRYKPFKTVSNGLSNSGFMPSKFIRVFDLVVVKGSQVNEGYCALSYTWNRTGRTFYDPARVQHIRTDEGVHEVISYVDIFPDMLIPRYKAWDTAKSAIIYSVFEIMDNNNEYFANTIKCVKFEDIIQ</sequence>
<protein>
    <submittedName>
        <fullName evidence="1">Uncharacterized protein</fullName>
    </submittedName>
</protein>
<reference evidence="1" key="1">
    <citation type="journal article" date="2022" name="IScience">
        <title>Evolution of zygomycete secretomes and the origins of terrestrial fungal ecologies.</title>
        <authorList>
            <person name="Chang Y."/>
            <person name="Wang Y."/>
            <person name="Mondo S."/>
            <person name="Ahrendt S."/>
            <person name="Andreopoulos W."/>
            <person name="Barry K."/>
            <person name="Beard J."/>
            <person name="Benny G.L."/>
            <person name="Blankenship S."/>
            <person name="Bonito G."/>
            <person name="Cuomo C."/>
            <person name="Desiro A."/>
            <person name="Gervers K.A."/>
            <person name="Hundley H."/>
            <person name="Kuo A."/>
            <person name="LaButti K."/>
            <person name="Lang B.F."/>
            <person name="Lipzen A."/>
            <person name="O'Donnell K."/>
            <person name="Pangilinan J."/>
            <person name="Reynolds N."/>
            <person name="Sandor L."/>
            <person name="Smith M.E."/>
            <person name="Tsang A."/>
            <person name="Grigoriev I.V."/>
            <person name="Stajich J.E."/>
            <person name="Spatafora J.W."/>
        </authorList>
    </citation>
    <scope>NUCLEOTIDE SEQUENCE</scope>
    <source>
        <strain evidence="1">RSA 2281</strain>
    </source>
</reference>
<evidence type="ECO:0000313" key="2">
    <source>
        <dbReference type="Proteomes" id="UP001209540"/>
    </source>
</evidence>